<name>A0A2H0WKC0_UNCKA</name>
<gene>
    <name evidence="2" type="ORF">COT69_00900</name>
</gene>
<dbReference type="InterPro" id="IPR036397">
    <property type="entry name" value="RNaseH_sf"/>
</dbReference>
<evidence type="ECO:0000313" key="3">
    <source>
        <dbReference type="Proteomes" id="UP000230787"/>
    </source>
</evidence>
<dbReference type="InterPro" id="IPR012337">
    <property type="entry name" value="RNaseH-like_sf"/>
</dbReference>
<dbReference type="PROSITE" id="PS50994">
    <property type="entry name" value="INTEGRASE"/>
    <property type="match status" value="1"/>
</dbReference>
<comment type="caution">
    <text evidence="2">The sequence shown here is derived from an EMBL/GenBank/DDBJ whole genome shotgun (WGS) entry which is preliminary data.</text>
</comment>
<accession>A0A2H0WKC0</accession>
<dbReference type="GO" id="GO:0015074">
    <property type="term" value="P:DNA integration"/>
    <property type="evidence" value="ECO:0007669"/>
    <property type="project" value="InterPro"/>
</dbReference>
<dbReference type="PANTHER" id="PTHR35004:SF6">
    <property type="entry name" value="TRANSPOSASE"/>
    <property type="match status" value="1"/>
</dbReference>
<dbReference type="AlphaFoldDB" id="A0A2H0WKC0"/>
<dbReference type="Gene3D" id="3.30.420.10">
    <property type="entry name" value="Ribonuclease H-like superfamily/Ribonuclease H"/>
    <property type="match status" value="1"/>
</dbReference>
<dbReference type="GO" id="GO:0003676">
    <property type="term" value="F:nucleic acid binding"/>
    <property type="evidence" value="ECO:0007669"/>
    <property type="project" value="InterPro"/>
</dbReference>
<feature type="domain" description="Integrase catalytic" evidence="1">
    <location>
        <begin position="142"/>
        <end position="312"/>
    </location>
</feature>
<organism evidence="2 3">
    <name type="scientific">candidate division WWE3 bacterium CG09_land_8_20_14_0_10_39_24</name>
    <dbReference type="NCBI Taxonomy" id="1975088"/>
    <lineage>
        <taxon>Bacteria</taxon>
        <taxon>Katanobacteria</taxon>
    </lineage>
</organism>
<protein>
    <recommendedName>
        <fullName evidence="1">Integrase catalytic domain-containing protein</fullName>
    </recommendedName>
</protein>
<dbReference type="SUPFAM" id="SSF53098">
    <property type="entry name" value="Ribonuclease H-like"/>
    <property type="match status" value="1"/>
</dbReference>
<sequence length="320" mass="37934">MTKDIKYNLIKGWKKILSDYELVKSNKHPLFKSCSELYSFYDTSAKQVLKYRNKFLKSGMNPNTLLPDKRGSKFGTNRTPKGIERDIVKAYRRLGLNRYELVFLFEPIYKEKTPRPSTVSLIIRRYQKGISKKDKIVLKRYEKKYPGELGHIDAYYIPKSTLGPLKLKQGFLCSLVDDCTRLTYTEFVNNIKSDTVAGFLGRSLSFFYRNYGIRFDSILTDNGSEFRGKEFEFLIRYLKIKHKYTKPYRPQSNGKVEAFWKILGREFLYPNRYDNMKDLVYNLGEYLFQYNHHRRHGGINYQIPFEKFVLTAKNFTELLN</sequence>
<proteinExistence type="predicted"/>
<reference evidence="3" key="1">
    <citation type="submission" date="2017-09" db="EMBL/GenBank/DDBJ databases">
        <title>Depth-based differentiation of microbial function through sediment-hosted aquifers and enrichment of novel symbionts in the deep terrestrial subsurface.</title>
        <authorList>
            <person name="Probst A.J."/>
            <person name="Ladd B."/>
            <person name="Jarett J.K."/>
            <person name="Geller-Mcgrath D.E."/>
            <person name="Sieber C.M.K."/>
            <person name="Emerson J.B."/>
            <person name="Anantharaman K."/>
            <person name="Thomas B.C."/>
            <person name="Malmstrom R."/>
            <person name="Stieglmeier M."/>
            <person name="Klingl A."/>
            <person name="Woyke T."/>
            <person name="Ryan C.M."/>
            <person name="Banfield J.F."/>
        </authorList>
    </citation>
    <scope>NUCLEOTIDE SEQUENCE [LARGE SCALE GENOMIC DNA]</scope>
</reference>
<dbReference type="Proteomes" id="UP000230787">
    <property type="component" value="Unassembled WGS sequence"/>
</dbReference>
<dbReference type="EMBL" id="PEZN01000014">
    <property type="protein sequence ID" value="PIS13015.1"/>
    <property type="molecule type" value="Genomic_DNA"/>
</dbReference>
<evidence type="ECO:0000259" key="1">
    <source>
        <dbReference type="PROSITE" id="PS50994"/>
    </source>
</evidence>
<dbReference type="Pfam" id="PF13683">
    <property type="entry name" value="rve_3"/>
    <property type="match status" value="1"/>
</dbReference>
<dbReference type="InterPro" id="IPR001584">
    <property type="entry name" value="Integrase_cat-core"/>
</dbReference>
<dbReference type="PANTHER" id="PTHR35004">
    <property type="entry name" value="TRANSPOSASE RV3428C-RELATED"/>
    <property type="match status" value="1"/>
</dbReference>
<evidence type="ECO:0000313" key="2">
    <source>
        <dbReference type="EMBL" id="PIS13015.1"/>
    </source>
</evidence>